<organism evidence="3 4">
    <name type="scientific">Striga hermonthica</name>
    <name type="common">Purple witchweed</name>
    <name type="synonym">Buchnera hermonthica</name>
    <dbReference type="NCBI Taxonomy" id="68872"/>
    <lineage>
        <taxon>Eukaryota</taxon>
        <taxon>Viridiplantae</taxon>
        <taxon>Streptophyta</taxon>
        <taxon>Embryophyta</taxon>
        <taxon>Tracheophyta</taxon>
        <taxon>Spermatophyta</taxon>
        <taxon>Magnoliopsida</taxon>
        <taxon>eudicotyledons</taxon>
        <taxon>Gunneridae</taxon>
        <taxon>Pentapetalae</taxon>
        <taxon>asterids</taxon>
        <taxon>lamiids</taxon>
        <taxon>Lamiales</taxon>
        <taxon>Orobanchaceae</taxon>
        <taxon>Buchnereae</taxon>
        <taxon>Striga</taxon>
    </lineage>
</organism>
<feature type="region of interest" description="Disordered" evidence="1">
    <location>
        <begin position="1"/>
        <end position="30"/>
    </location>
</feature>
<feature type="non-terminal residue" evidence="3">
    <location>
        <position position="444"/>
    </location>
</feature>
<protein>
    <recommendedName>
        <fullName evidence="2">Ty3 transposon capsid-like protein domain-containing protein</fullName>
    </recommendedName>
</protein>
<evidence type="ECO:0000259" key="2">
    <source>
        <dbReference type="Pfam" id="PF19259"/>
    </source>
</evidence>
<reference evidence="3" key="1">
    <citation type="submission" date="2019-12" db="EMBL/GenBank/DDBJ databases">
        <authorList>
            <person name="Scholes J."/>
        </authorList>
    </citation>
    <scope>NUCLEOTIDE SEQUENCE</scope>
</reference>
<dbReference type="PANTHER" id="PTHR15503:SF40">
    <property type="match status" value="1"/>
</dbReference>
<dbReference type="OrthoDB" id="913048at2759"/>
<comment type="caution">
    <text evidence="3">The sequence shown here is derived from an EMBL/GenBank/DDBJ whole genome shotgun (WGS) entry which is preliminary data.</text>
</comment>
<sequence length="444" mass="50993">DKSKTSESIFGPYPEPRTDNTSKQSLHSKPRIQYEQQTQNQHIISPLPKLDFSHFDGTNPRSWILKCNSYFKIIPNVPDHQKVLLASMHFEGKAAQWYQSFSSKCEDICWADFIELISARFEALKESKIIGEFNKLRHVGSYVDYVEKFEELRACMICMNHGYTEEYFIASFVSGLSEELQSFINMFEPQTLQQTIELGKKQLLTLEAITKKLKNPTKFPQNSYQAPKRNENYNPVTSKLNNSFKNPVKLLTASEMAARREKGLCYNCDEQFTYGHRCKHRLNFMTMTEEEEVNYLQSTQHTEEVEEMDKIEEIQMSLNAIAGEDGLTTMRVFGDIKGHKLHILIDSGSTLSFIQASTAKSLGLPLTSVKPLMVKIANGQRMISSHVVEGFQWFMQGQCFTYSLRVLDNEGCDMILGGDWLKSCTPIELDYEKMSFTVTLKGKR</sequence>
<dbReference type="Pfam" id="PF08284">
    <property type="entry name" value="RVP_2"/>
    <property type="match status" value="1"/>
</dbReference>
<evidence type="ECO:0000313" key="4">
    <source>
        <dbReference type="Proteomes" id="UP001153555"/>
    </source>
</evidence>
<dbReference type="GO" id="GO:0004190">
    <property type="term" value="F:aspartic-type endopeptidase activity"/>
    <property type="evidence" value="ECO:0007669"/>
    <property type="project" value="InterPro"/>
</dbReference>
<dbReference type="Proteomes" id="UP001153555">
    <property type="component" value="Unassembled WGS sequence"/>
</dbReference>
<dbReference type="Gene3D" id="2.40.70.10">
    <property type="entry name" value="Acid Proteases"/>
    <property type="match status" value="1"/>
</dbReference>
<dbReference type="InterPro" id="IPR021109">
    <property type="entry name" value="Peptidase_aspartic_dom_sf"/>
</dbReference>
<dbReference type="GO" id="GO:0006508">
    <property type="term" value="P:proteolysis"/>
    <property type="evidence" value="ECO:0007669"/>
    <property type="project" value="InterPro"/>
</dbReference>
<evidence type="ECO:0000256" key="1">
    <source>
        <dbReference type="SAM" id="MobiDB-lite"/>
    </source>
</evidence>
<evidence type="ECO:0000313" key="3">
    <source>
        <dbReference type="EMBL" id="CAA0816707.1"/>
    </source>
</evidence>
<feature type="non-terminal residue" evidence="3">
    <location>
        <position position="1"/>
    </location>
</feature>
<name>A0A9N7R663_STRHE</name>
<keyword evidence="4" id="KW-1185">Reference proteome</keyword>
<feature type="domain" description="Ty3 transposon capsid-like protein" evidence="2">
    <location>
        <begin position="73"/>
        <end position="202"/>
    </location>
</feature>
<dbReference type="Pfam" id="PF19259">
    <property type="entry name" value="Ty3_capsid"/>
    <property type="match status" value="1"/>
</dbReference>
<dbReference type="AlphaFoldDB" id="A0A9N7R663"/>
<dbReference type="InterPro" id="IPR045358">
    <property type="entry name" value="Ty3_capsid"/>
</dbReference>
<gene>
    <name evidence="3" type="ORF">SHERM_16573</name>
</gene>
<dbReference type="CDD" id="cd00303">
    <property type="entry name" value="retropepsin_like"/>
    <property type="match status" value="1"/>
</dbReference>
<proteinExistence type="predicted"/>
<dbReference type="SUPFAM" id="SSF50630">
    <property type="entry name" value="Acid proteases"/>
    <property type="match status" value="1"/>
</dbReference>
<accession>A0A9N7R663</accession>
<dbReference type="InterPro" id="IPR032567">
    <property type="entry name" value="RTL1-rel"/>
</dbReference>
<dbReference type="PROSITE" id="PS00141">
    <property type="entry name" value="ASP_PROTEASE"/>
    <property type="match status" value="1"/>
</dbReference>
<dbReference type="EMBL" id="CACSLK010014283">
    <property type="protein sequence ID" value="CAA0816707.1"/>
    <property type="molecule type" value="Genomic_DNA"/>
</dbReference>
<dbReference type="InterPro" id="IPR001969">
    <property type="entry name" value="Aspartic_peptidase_AS"/>
</dbReference>
<dbReference type="PANTHER" id="PTHR15503">
    <property type="entry name" value="LDOC1 RELATED"/>
    <property type="match status" value="1"/>
</dbReference>